<reference evidence="3" key="2">
    <citation type="submission" date="2022-01" db="EMBL/GenBank/DDBJ databases">
        <authorList>
            <person name="Yamashiro T."/>
            <person name="Shiraishi A."/>
            <person name="Satake H."/>
            <person name="Nakayama K."/>
        </authorList>
    </citation>
    <scope>NUCLEOTIDE SEQUENCE</scope>
</reference>
<keyword evidence="1" id="KW-0175">Coiled coil</keyword>
<gene>
    <name evidence="3" type="ORF">Tco_0940716</name>
</gene>
<feature type="compositionally biased region" description="Polar residues" evidence="2">
    <location>
        <begin position="849"/>
        <end position="866"/>
    </location>
</feature>
<keyword evidence="4" id="KW-1185">Reference proteome</keyword>
<name>A0ABQ5DNS7_9ASTR</name>
<evidence type="ECO:0000256" key="1">
    <source>
        <dbReference type="SAM" id="Coils"/>
    </source>
</evidence>
<sequence length="941" mass="107169">MNHQTSSILQVIPQVAYQTPPAPTQPMPESPFVEFGFVVPVFSPRDDPISCLNKAMAFLTAVASSRFPSTNNQLPLIQETKPLFKTAGLQCNKFREDKGKIILPKRPRNATWYKEKAILAEAQEAGQILDEEQLAFLADLGVPASQAQTIIPHNAAFQTEDLDTYDSDCDDLSNAQAVLMANISTYGSDVISEVPNPETYLNDMDNQSVHALQDFEQSPVMDFTDNEISSDSNIIPYSQYLQETQQAIVQDTNLQAQQDSMILSVIEQMSEQMINHVNNWEKANKEQNNESITAELERYKERVKTFEQRLNIDLSCREKMIDSQMDDMIKEKLALKEQVDSLEQNLSKQIKEKECLLETFNVFQNKSKEKENKYQENEIDLEKKIKELDNIIYKVGQSAQTVHMLTKPQAFYDNIHKQALVDVPSELPKVSLVNASLKNLKFYLAQFDSVVKKRTTPSALKEGEWGFEHTKTIFNNEIIPFLKSLKDIFNVFDKDLLNEITEVQIVFDQMEAVVQQSSIDKQCVEIAKKELLLENDRLLHKIMIQDVIIAVMNFMSMTNESANMEMQICESCDKCLYLDADFSKSKQACNALLKSHSQLEKHCISLEVSNQLNQEIFQKDESYINHNTLEIPEYFENNDLKAQLQDKDMTICKLKDIIKSIRENSKDDNVNNDLCELETKNVELENKNEDLKAQIQDKVFVITSLKNDLRKLKGKEIVENVVHIPSANTIAPGMFKLDLEPLPPRLLQNREVHIDYLRNTQEQANILREIVEQAKAKQPLDGELDLACKYTTRIQELLVYVQDTCPNAITPNTRKVAVTPMNNVKKVRFAEPLTSSSNSKQVESSNTSDSNTPVLSSTGVKCSTRNCRSKPPGNKKNDRISQTPSRNKKNKVEAQPRKVNNSNRVDKPACDVDVKHSLSNMNFEILCATCNKSMFDGAKWE</sequence>
<reference evidence="3" key="1">
    <citation type="journal article" date="2022" name="Int. J. Mol. Sci.">
        <title>Draft Genome of Tanacetum Coccineum: Genomic Comparison of Closely Related Tanacetum-Family Plants.</title>
        <authorList>
            <person name="Yamashiro T."/>
            <person name="Shiraishi A."/>
            <person name="Nakayama K."/>
            <person name="Satake H."/>
        </authorList>
    </citation>
    <scope>NUCLEOTIDE SEQUENCE</scope>
</reference>
<evidence type="ECO:0000313" key="3">
    <source>
        <dbReference type="EMBL" id="GJT40851.1"/>
    </source>
</evidence>
<evidence type="ECO:0000256" key="2">
    <source>
        <dbReference type="SAM" id="MobiDB-lite"/>
    </source>
</evidence>
<accession>A0ABQ5DNS7</accession>
<feature type="coiled-coil region" evidence="1">
    <location>
        <begin position="270"/>
        <end position="391"/>
    </location>
</feature>
<protein>
    <submittedName>
        <fullName evidence="3">Uncharacterized protein</fullName>
    </submittedName>
</protein>
<evidence type="ECO:0000313" key="4">
    <source>
        <dbReference type="Proteomes" id="UP001151760"/>
    </source>
</evidence>
<organism evidence="3 4">
    <name type="scientific">Tanacetum coccineum</name>
    <dbReference type="NCBI Taxonomy" id="301880"/>
    <lineage>
        <taxon>Eukaryota</taxon>
        <taxon>Viridiplantae</taxon>
        <taxon>Streptophyta</taxon>
        <taxon>Embryophyta</taxon>
        <taxon>Tracheophyta</taxon>
        <taxon>Spermatophyta</taxon>
        <taxon>Magnoliopsida</taxon>
        <taxon>eudicotyledons</taxon>
        <taxon>Gunneridae</taxon>
        <taxon>Pentapetalae</taxon>
        <taxon>asterids</taxon>
        <taxon>campanulids</taxon>
        <taxon>Asterales</taxon>
        <taxon>Asteraceae</taxon>
        <taxon>Asteroideae</taxon>
        <taxon>Anthemideae</taxon>
        <taxon>Anthemidinae</taxon>
        <taxon>Tanacetum</taxon>
    </lineage>
</organism>
<feature type="region of interest" description="Disordered" evidence="2">
    <location>
        <begin position="829"/>
        <end position="907"/>
    </location>
</feature>
<dbReference type="EMBL" id="BQNB010015509">
    <property type="protein sequence ID" value="GJT40851.1"/>
    <property type="molecule type" value="Genomic_DNA"/>
</dbReference>
<feature type="compositionally biased region" description="Low complexity" evidence="2">
    <location>
        <begin position="834"/>
        <end position="848"/>
    </location>
</feature>
<comment type="caution">
    <text evidence="3">The sequence shown here is derived from an EMBL/GenBank/DDBJ whole genome shotgun (WGS) entry which is preliminary data.</text>
</comment>
<proteinExistence type="predicted"/>
<dbReference type="Proteomes" id="UP001151760">
    <property type="component" value="Unassembled WGS sequence"/>
</dbReference>